<keyword evidence="1" id="KW-0732">Signal</keyword>
<dbReference type="Gene3D" id="3.30.1450.10">
    <property type="match status" value="1"/>
</dbReference>
<protein>
    <recommendedName>
        <fullName evidence="4">DUF3862 domain-containing protein</fullName>
    </recommendedName>
</protein>
<dbReference type="AlphaFoldDB" id="A0A9X6U8S8"/>
<dbReference type="Proteomes" id="UP000220691">
    <property type="component" value="Unassembled WGS sequence"/>
</dbReference>
<dbReference type="InterPro" id="IPR037873">
    <property type="entry name" value="BamE-like"/>
</dbReference>
<name>A0A9X6U8S8_BACCE</name>
<proteinExistence type="predicted"/>
<evidence type="ECO:0008006" key="4">
    <source>
        <dbReference type="Google" id="ProtNLM"/>
    </source>
</evidence>
<evidence type="ECO:0000256" key="1">
    <source>
        <dbReference type="ARBA" id="ARBA00022729"/>
    </source>
</evidence>
<gene>
    <name evidence="2" type="ORF">CN553_23450</name>
</gene>
<sequence length="60" mass="6589">MTYEEVVQIIGSEGEVTSESTVADYITKLYTWKGEGSLGANANITFQNNKVQAKTQFGLK</sequence>
<accession>A0A9X6U8S8</accession>
<evidence type="ECO:0000313" key="3">
    <source>
        <dbReference type="Proteomes" id="UP000220691"/>
    </source>
</evidence>
<comment type="caution">
    <text evidence="2">The sequence shown here is derived from an EMBL/GenBank/DDBJ whole genome shotgun (WGS) entry which is preliminary data.</text>
</comment>
<dbReference type="EMBL" id="NUAN01000167">
    <property type="protein sequence ID" value="PEN88562.1"/>
    <property type="molecule type" value="Genomic_DNA"/>
</dbReference>
<organism evidence="2 3">
    <name type="scientific">Bacillus cereus</name>
    <dbReference type="NCBI Taxonomy" id="1396"/>
    <lineage>
        <taxon>Bacteria</taxon>
        <taxon>Bacillati</taxon>
        <taxon>Bacillota</taxon>
        <taxon>Bacilli</taxon>
        <taxon>Bacillales</taxon>
        <taxon>Bacillaceae</taxon>
        <taxon>Bacillus</taxon>
        <taxon>Bacillus cereus group</taxon>
    </lineage>
</organism>
<evidence type="ECO:0000313" key="2">
    <source>
        <dbReference type="EMBL" id="PEN88562.1"/>
    </source>
</evidence>
<reference evidence="2 3" key="1">
    <citation type="submission" date="2017-09" db="EMBL/GenBank/DDBJ databases">
        <title>Large-scale bioinformatics analysis of Bacillus genomes uncovers conserved roles of natural products in bacterial physiology.</title>
        <authorList>
            <consortium name="Agbiome Team Llc"/>
            <person name="Bleich R.M."/>
            <person name="Kirk G.J."/>
            <person name="Santa Maria K.C."/>
            <person name="Allen S.E."/>
            <person name="Farag S."/>
            <person name="Shank E.A."/>
            <person name="Bowers A."/>
        </authorList>
    </citation>
    <scope>NUCLEOTIDE SEQUENCE [LARGE SCALE GENOMIC DNA]</scope>
    <source>
        <strain evidence="2 3">AFS027647</strain>
    </source>
</reference>